<feature type="non-terminal residue" evidence="1">
    <location>
        <position position="51"/>
    </location>
</feature>
<reference evidence="2" key="1">
    <citation type="submission" date="2021-01" db="EMBL/GenBank/DDBJ databases">
        <title>Caligus Genome Assembly.</title>
        <authorList>
            <person name="Gallardo-Escarate C."/>
        </authorList>
    </citation>
    <scope>NUCLEOTIDE SEQUENCE [LARGE SCALE GENOMIC DNA]</scope>
</reference>
<sequence>MISKSVIDGFWGPIILGDASQLKKNAKLLADTELISIEVGPILDLNKQNTL</sequence>
<protein>
    <submittedName>
        <fullName evidence="1">Uncharacterized protein</fullName>
    </submittedName>
</protein>
<evidence type="ECO:0000313" key="1">
    <source>
        <dbReference type="EMBL" id="QQP34810.1"/>
    </source>
</evidence>
<name>A0A7T8JUW4_CALRO</name>
<keyword evidence="2" id="KW-1185">Reference proteome</keyword>
<organism evidence="1 2">
    <name type="scientific">Caligus rogercresseyi</name>
    <name type="common">Sea louse</name>
    <dbReference type="NCBI Taxonomy" id="217165"/>
    <lineage>
        <taxon>Eukaryota</taxon>
        <taxon>Metazoa</taxon>
        <taxon>Ecdysozoa</taxon>
        <taxon>Arthropoda</taxon>
        <taxon>Crustacea</taxon>
        <taxon>Multicrustacea</taxon>
        <taxon>Hexanauplia</taxon>
        <taxon>Copepoda</taxon>
        <taxon>Siphonostomatoida</taxon>
        <taxon>Caligidae</taxon>
        <taxon>Caligus</taxon>
    </lineage>
</organism>
<dbReference type="AlphaFoldDB" id="A0A7T8JUW4"/>
<proteinExistence type="predicted"/>
<evidence type="ECO:0000313" key="2">
    <source>
        <dbReference type="Proteomes" id="UP000595437"/>
    </source>
</evidence>
<dbReference type="Proteomes" id="UP000595437">
    <property type="component" value="Chromosome 17"/>
</dbReference>
<accession>A0A7T8JUW4</accession>
<dbReference type="EMBL" id="CP045906">
    <property type="protein sequence ID" value="QQP34810.1"/>
    <property type="molecule type" value="Genomic_DNA"/>
</dbReference>
<gene>
    <name evidence="1" type="ORF">FKW44_022828</name>
</gene>